<proteinExistence type="inferred from homology"/>
<reference evidence="4 5" key="1">
    <citation type="submission" date="2019-02" db="EMBL/GenBank/DDBJ databases">
        <authorList>
            <person name="Manzano-Marin A."/>
            <person name="Manzano-Marin A."/>
        </authorList>
    </citation>
    <scope>NUCLEOTIDE SEQUENCE [LARGE SCALE GENOMIC DNA]</scope>
    <source>
        <strain evidence="4 5">BuCicurvipes</strain>
    </source>
</reference>
<comment type="similarity">
    <text evidence="1">Belongs to the UPF0162 family.</text>
</comment>
<dbReference type="InterPro" id="IPR032698">
    <property type="entry name" value="SirB1_N"/>
</dbReference>
<protein>
    <submittedName>
        <fullName evidence="4">UPF0162 protein YchA</fullName>
    </submittedName>
</protein>
<feature type="domain" description="Protein SirB1 N-terminal" evidence="3">
    <location>
        <begin position="41"/>
        <end position="184"/>
    </location>
</feature>
<dbReference type="RefSeq" id="WP_154029177.1">
    <property type="nucleotide sequence ID" value="NZ_LR217710.1"/>
</dbReference>
<evidence type="ECO:0000313" key="5">
    <source>
        <dbReference type="Proteomes" id="UP000294344"/>
    </source>
</evidence>
<keyword evidence="2" id="KW-0812">Transmembrane</keyword>
<dbReference type="AlphaFoldDB" id="A0A451D6T2"/>
<sequence>MINLNNIDFSTTSLFEIMVKLMVKIRCDFQEKIIMKICKNKVQESLLFISEKLTETEKLEKLLFIFYKKWNFGCTVKIHKLSDMLWLDKMILSNQGNSFSLGIFFMYIASQLNLSIIPIIFPTQLIIKFKNLEEKLLYIDPVNGDILNKHILQSWLKGNISPSAELSDNHLKESNSSVIAQKILDMLKIALIEEQNIELALNVSNILLTLKPKDPYEIRDRGLIFSQLNCYRAAISDLLYFVEQRPEDPVSDIIKMQIHSIEQKKITFH</sequence>
<accession>A0A451D6T2</accession>
<evidence type="ECO:0000313" key="4">
    <source>
        <dbReference type="EMBL" id="VFP81414.1"/>
    </source>
</evidence>
<name>A0A451D6T2_9GAMM</name>
<dbReference type="Pfam" id="PF13369">
    <property type="entry name" value="Transglut_core2"/>
    <property type="match status" value="1"/>
</dbReference>
<keyword evidence="2" id="KW-1133">Transmembrane helix</keyword>
<keyword evidence="2" id="KW-0472">Membrane</keyword>
<dbReference type="OrthoDB" id="232498at2"/>
<dbReference type="EMBL" id="LR217710">
    <property type="protein sequence ID" value="VFP81414.1"/>
    <property type="molecule type" value="Genomic_DNA"/>
</dbReference>
<organism evidence="4 5">
    <name type="scientific">Buchnera aphidicola</name>
    <name type="common">Cinara curvipes</name>
    <dbReference type="NCBI Taxonomy" id="2518975"/>
    <lineage>
        <taxon>Bacteria</taxon>
        <taxon>Pseudomonadati</taxon>
        <taxon>Pseudomonadota</taxon>
        <taxon>Gammaproteobacteria</taxon>
        <taxon>Enterobacterales</taxon>
        <taxon>Erwiniaceae</taxon>
        <taxon>Buchnera</taxon>
    </lineage>
</organism>
<feature type="transmembrane region" description="Helical" evidence="2">
    <location>
        <begin position="99"/>
        <end position="121"/>
    </location>
</feature>
<evidence type="ECO:0000259" key="3">
    <source>
        <dbReference type="Pfam" id="PF13369"/>
    </source>
</evidence>
<dbReference type="Proteomes" id="UP000294344">
    <property type="component" value="Chromosome"/>
</dbReference>
<evidence type="ECO:0000256" key="1">
    <source>
        <dbReference type="ARBA" id="ARBA00007100"/>
    </source>
</evidence>
<gene>
    <name evidence="4" type="primary">ychA</name>
    <name evidence="4" type="ORF">BUCICURV3402_119</name>
</gene>
<dbReference type="Pfam" id="PF13371">
    <property type="entry name" value="TPR_9"/>
    <property type="match status" value="1"/>
</dbReference>
<evidence type="ECO:0000256" key="2">
    <source>
        <dbReference type="SAM" id="Phobius"/>
    </source>
</evidence>